<dbReference type="PANTHER" id="PTHR10188">
    <property type="entry name" value="L-ASPARAGINASE"/>
    <property type="match status" value="1"/>
</dbReference>
<dbReference type="Proteomes" id="UP000515129">
    <property type="component" value="Chromosome 13"/>
</dbReference>
<keyword evidence="4" id="KW-0865">Zymogen</keyword>
<dbReference type="InterPro" id="IPR037464">
    <property type="entry name" value="Taspase1"/>
</dbReference>
<name>A0A6P6QKS2_CARAU</name>
<evidence type="ECO:0000256" key="6">
    <source>
        <dbReference type="ARBA" id="ARBA00072949"/>
    </source>
</evidence>
<evidence type="ECO:0000313" key="10">
    <source>
        <dbReference type="RefSeq" id="XP_026133952.1"/>
    </source>
</evidence>
<dbReference type="Pfam" id="PF01112">
    <property type="entry name" value="Asparaginase_2"/>
    <property type="match status" value="1"/>
</dbReference>
<dbReference type="FunFam" id="3.60.20.30:FF:000002">
    <property type="entry name" value="Taspase, threonine aspartase, 1"/>
    <property type="match status" value="1"/>
</dbReference>
<keyword evidence="2" id="KW-0645">Protease</keyword>
<dbReference type="GO" id="GO:0006508">
    <property type="term" value="P:proteolysis"/>
    <property type="evidence" value="ECO:0007669"/>
    <property type="project" value="UniProtKB-KW"/>
</dbReference>
<evidence type="ECO:0000256" key="4">
    <source>
        <dbReference type="ARBA" id="ARBA00023145"/>
    </source>
</evidence>
<evidence type="ECO:0000313" key="9">
    <source>
        <dbReference type="Proteomes" id="UP000515129"/>
    </source>
</evidence>
<dbReference type="GO" id="GO:0051604">
    <property type="term" value="P:protein maturation"/>
    <property type="evidence" value="ECO:0007669"/>
    <property type="project" value="TreeGrafter"/>
</dbReference>
<reference evidence="10" key="1">
    <citation type="submission" date="2025-08" db="UniProtKB">
        <authorList>
            <consortium name="RefSeq"/>
        </authorList>
    </citation>
    <scope>IDENTIFICATION</scope>
    <source>
        <strain evidence="10">Wakin</strain>
        <tissue evidence="10">Muscle</tissue>
    </source>
</reference>
<evidence type="ECO:0000256" key="7">
    <source>
        <dbReference type="PIRSR" id="PIRSR600246-1"/>
    </source>
</evidence>
<feature type="site" description="Cleavage; by autolysis" evidence="8">
    <location>
        <begin position="241"/>
        <end position="242"/>
    </location>
</feature>
<organism evidence="9 10">
    <name type="scientific">Carassius auratus</name>
    <name type="common">Goldfish</name>
    <dbReference type="NCBI Taxonomy" id="7957"/>
    <lineage>
        <taxon>Eukaryota</taxon>
        <taxon>Metazoa</taxon>
        <taxon>Chordata</taxon>
        <taxon>Craniata</taxon>
        <taxon>Vertebrata</taxon>
        <taxon>Euteleostomi</taxon>
        <taxon>Actinopterygii</taxon>
        <taxon>Neopterygii</taxon>
        <taxon>Teleostei</taxon>
        <taxon>Ostariophysi</taxon>
        <taxon>Cypriniformes</taxon>
        <taxon>Cyprinidae</taxon>
        <taxon>Cyprininae</taxon>
        <taxon>Carassius</taxon>
    </lineage>
</organism>
<evidence type="ECO:0000256" key="8">
    <source>
        <dbReference type="PIRSR" id="PIRSR600246-3"/>
    </source>
</evidence>
<dbReference type="GO" id="GO:0005829">
    <property type="term" value="C:cytosol"/>
    <property type="evidence" value="ECO:0007669"/>
    <property type="project" value="UniProtKB-ARBA"/>
</dbReference>
<dbReference type="InterPro" id="IPR029055">
    <property type="entry name" value="Ntn_hydrolases_N"/>
</dbReference>
<sequence length="427" mass="45287">MENLENSTDCKETVSSLNNSGSLLNSTVSRCDGKAMGFVLVHAGAGYHSESKAKEYKHVCKRACQRAVDRLRAGGMALEAVTAALIELEDSPFTNAGTGSNLNLSGEIECDASIMDGKSLNYGAVGALSGIKNPVLVARRLLSESQKGKLSAGRIPPCFLVGKGAEQWAISHGIPACPTEKMTTKFSLSGYKRNKRKMELAEQVETKRKRPPREHENDFGCLEPVGDIMVEGEENNLPSLDTVGAVVLDREGNVAAAVSSGGLAMKHPGRVGQAAHYGCGCWAENARDISLYSTAASTSGSGEHLIRTMLARECSTAMQAENTHQALLEAMQNKFISSPFLAGEDCVLGGVIVLRCCTCGEAQRSGDIQALLVEFLWSHTTESMCVGYMSAQDSKARTHISRLPPGAVAGQSLAIEGGVCRLGTVSD</sequence>
<evidence type="ECO:0000256" key="2">
    <source>
        <dbReference type="ARBA" id="ARBA00022670"/>
    </source>
</evidence>
<dbReference type="InterPro" id="IPR000246">
    <property type="entry name" value="Peptidase_T2"/>
</dbReference>
<evidence type="ECO:0000256" key="5">
    <source>
        <dbReference type="ARBA" id="ARBA00063375"/>
    </source>
</evidence>
<dbReference type="OrthoDB" id="77601at2759"/>
<accession>A0A6P6QKS2</accession>
<dbReference type="CDD" id="cd04514">
    <property type="entry name" value="Taspase1_like"/>
    <property type="match status" value="1"/>
</dbReference>
<dbReference type="Gene3D" id="3.60.20.30">
    <property type="entry name" value="(Glycosyl)asparaginase"/>
    <property type="match status" value="1"/>
</dbReference>
<evidence type="ECO:0000256" key="3">
    <source>
        <dbReference type="ARBA" id="ARBA00022801"/>
    </source>
</evidence>
<dbReference type="GO" id="GO:0004298">
    <property type="term" value="F:threonine-type endopeptidase activity"/>
    <property type="evidence" value="ECO:0007669"/>
    <property type="project" value="InterPro"/>
</dbReference>
<keyword evidence="9" id="KW-1185">Reference proteome</keyword>
<dbReference type="PANTHER" id="PTHR10188:SF8">
    <property type="entry name" value="THREONINE ASPARTASE 1"/>
    <property type="match status" value="1"/>
</dbReference>
<dbReference type="AlphaFoldDB" id="A0A6P6QKS2"/>
<keyword evidence="3" id="KW-0378">Hydrolase</keyword>
<dbReference type="GeneID" id="113112518"/>
<dbReference type="KEGG" id="caua:113112518"/>
<proteinExistence type="inferred from homology"/>
<protein>
    <recommendedName>
        <fullName evidence="6">Threonine aspartase 1</fullName>
    </recommendedName>
</protein>
<dbReference type="SUPFAM" id="SSF56235">
    <property type="entry name" value="N-terminal nucleophile aminohydrolases (Ntn hydrolases)"/>
    <property type="match status" value="1"/>
</dbReference>
<dbReference type="RefSeq" id="XP_026133952.1">
    <property type="nucleotide sequence ID" value="XM_026278167.1"/>
</dbReference>
<feature type="active site" description="Nucleophile" evidence="7">
    <location>
        <position position="242"/>
    </location>
</feature>
<evidence type="ECO:0000256" key="1">
    <source>
        <dbReference type="ARBA" id="ARBA00010872"/>
    </source>
</evidence>
<comment type="similarity">
    <text evidence="1">Belongs to the Ntn-hydrolase family.</text>
</comment>
<comment type="subunit">
    <text evidence="5">Intramolecular proteolysis generates 2 subunits, alpha and beta, which reassemble through a non-covalent association to form the fully active enzyme.</text>
</comment>
<gene>
    <name evidence="10" type="primary">LOC113112518</name>
</gene>